<dbReference type="AlphaFoldDB" id="A0A8I0AD97"/>
<dbReference type="GO" id="GO:0003841">
    <property type="term" value="F:1-acylglycerol-3-phosphate O-acyltransferase activity"/>
    <property type="evidence" value="ECO:0007669"/>
    <property type="project" value="TreeGrafter"/>
</dbReference>
<evidence type="ECO:0000313" key="4">
    <source>
        <dbReference type="EMBL" id="MBC5661663.1"/>
    </source>
</evidence>
<keyword evidence="5" id="KW-1185">Reference proteome</keyword>
<dbReference type="RefSeq" id="WP_118675556.1">
    <property type="nucleotide sequence ID" value="NZ_JACOOX010000001.1"/>
</dbReference>
<dbReference type="PANTHER" id="PTHR10434:SF11">
    <property type="entry name" value="1-ACYL-SN-GLYCEROL-3-PHOSPHATE ACYLTRANSFERASE"/>
    <property type="match status" value="1"/>
</dbReference>
<evidence type="ECO:0000256" key="2">
    <source>
        <dbReference type="ARBA" id="ARBA00023315"/>
    </source>
</evidence>
<evidence type="ECO:0000256" key="1">
    <source>
        <dbReference type="ARBA" id="ARBA00022679"/>
    </source>
</evidence>
<name>A0A8I0AD97_9FIRM</name>
<evidence type="ECO:0000313" key="5">
    <source>
        <dbReference type="Proteomes" id="UP000615234"/>
    </source>
</evidence>
<feature type="domain" description="Phospholipid/glycerol acyltransferase" evidence="3">
    <location>
        <begin position="70"/>
        <end position="185"/>
    </location>
</feature>
<dbReference type="InterPro" id="IPR002123">
    <property type="entry name" value="Plipid/glycerol_acylTrfase"/>
</dbReference>
<dbReference type="EMBL" id="JACOOX010000001">
    <property type="protein sequence ID" value="MBC5661663.1"/>
    <property type="molecule type" value="Genomic_DNA"/>
</dbReference>
<gene>
    <name evidence="4" type="ORF">H8S09_01940</name>
</gene>
<dbReference type="Proteomes" id="UP000615234">
    <property type="component" value="Unassembled WGS sequence"/>
</dbReference>
<sequence>MVRFFIVIISCFFLILYYVPKMSYYARHGEKYDEETCYRMAQVMIEHVKKRGRIETVASGMENLPTEGGYIMFANHQGKYDALGVISVHEKPCTYVMDAKRSHLFIVTQLCELLKAKRLDKTDLRQQVQVINDVATEIKAGRRYILFPEGGYDHNHNSLRGFLPGSFKIAQKAKCPIVPVVLYDSFKPFEGKSFRKVITQLHFLPPIPYETFADMKTYEIRDMVVSLIQNQLDKMESLNDW</sequence>
<proteinExistence type="predicted"/>
<organism evidence="4 5">
    <name type="scientific">Coprococcus hominis</name>
    <name type="common">ex Liu et al. 2022</name>
    <dbReference type="NCBI Taxonomy" id="2763039"/>
    <lineage>
        <taxon>Bacteria</taxon>
        <taxon>Bacillati</taxon>
        <taxon>Bacillota</taxon>
        <taxon>Clostridia</taxon>
        <taxon>Lachnospirales</taxon>
        <taxon>Lachnospiraceae</taxon>
        <taxon>Coprococcus</taxon>
    </lineage>
</organism>
<protein>
    <submittedName>
        <fullName evidence="4">1-acyl-sn-glycerol-3-phosphate acyltransferase</fullName>
    </submittedName>
</protein>
<dbReference type="SMART" id="SM00563">
    <property type="entry name" value="PlsC"/>
    <property type="match status" value="1"/>
</dbReference>
<accession>A0A8I0AD97</accession>
<evidence type="ECO:0000259" key="3">
    <source>
        <dbReference type="SMART" id="SM00563"/>
    </source>
</evidence>
<keyword evidence="1 4" id="KW-0808">Transferase</keyword>
<reference evidence="4 5" key="1">
    <citation type="submission" date="2020-08" db="EMBL/GenBank/DDBJ databases">
        <title>Genome public.</title>
        <authorList>
            <person name="Liu C."/>
            <person name="Sun Q."/>
        </authorList>
    </citation>
    <scope>NUCLEOTIDE SEQUENCE [LARGE SCALE GENOMIC DNA]</scope>
    <source>
        <strain evidence="4 5">NSJ-10</strain>
    </source>
</reference>
<comment type="caution">
    <text evidence="4">The sequence shown here is derived from an EMBL/GenBank/DDBJ whole genome shotgun (WGS) entry which is preliminary data.</text>
</comment>
<dbReference type="SUPFAM" id="SSF69593">
    <property type="entry name" value="Glycerol-3-phosphate (1)-acyltransferase"/>
    <property type="match status" value="1"/>
</dbReference>
<keyword evidence="2 4" id="KW-0012">Acyltransferase</keyword>
<dbReference type="PANTHER" id="PTHR10434">
    <property type="entry name" value="1-ACYL-SN-GLYCEROL-3-PHOSPHATE ACYLTRANSFERASE"/>
    <property type="match status" value="1"/>
</dbReference>
<dbReference type="CDD" id="cd07989">
    <property type="entry name" value="LPLAT_AGPAT-like"/>
    <property type="match status" value="1"/>
</dbReference>
<dbReference type="Pfam" id="PF01553">
    <property type="entry name" value="Acyltransferase"/>
    <property type="match status" value="1"/>
</dbReference>
<dbReference type="GO" id="GO:0006654">
    <property type="term" value="P:phosphatidic acid biosynthetic process"/>
    <property type="evidence" value="ECO:0007669"/>
    <property type="project" value="TreeGrafter"/>
</dbReference>